<proteinExistence type="predicted"/>
<keyword evidence="3" id="KW-1185">Reference proteome</keyword>
<organism evidence="2 3">
    <name type="scientific">Prorocentrum cordatum</name>
    <dbReference type="NCBI Taxonomy" id="2364126"/>
    <lineage>
        <taxon>Eukaryota</taxon>
        <taxon>Sar</taxon>
        <taxon>Alveolata</taxon>
        <taxon>Dinophyceae</taxon>
        <taxon>Prorocentrales</taxon>
        <taxon>Prorocentraceae</taxon>
        <taxon>Prorocentrum</taxon>
    </lineage>
</organism>
<comment type="caution">
    <text evidence="2">The sequence shown here is derived from an EMBL/GenBank/DDBJ whole genome shotgun (WGS) entry which is preliminary data.</text>
</comment>
<feature type="region of interest" description="Disordered" evidence="1">
    <location>
        <begin position="1"/>
        <end position="21"/>
    </location>
</feature>
<evidence type="ECO:0000256" key="1">
    <source>
        <dbReference type="SAM" id="MobiDB-lite"/>
    </source>
</evidence>
<sequence length="1246" mass="133393">MGDFGWSTPPKASASDPVGSWGSDLRVSPSALVISTIAANACLSQVDVWGTPVPLGAAAIATCVNFWVGILAVAVQATACTCLVSVRVLLWGFTETEAKLVRAAHVDDGPKAARAPGARHIILAPDRDMYEKEVDSLNVEEFKQAEGRRAAFVDRPLAGDEPEPAGEPGPPLPAPVTEALPVGDGLAAIGQRADLCCVASAGSVRRGDVYSFSDSLETPSGVLTGIGKHGLYDQGRHGSSAVLVLLAPGETASKAPKAFGAGLMARALAAEEGSPTPQAQAEDARARSRSCATSTGRRFRNLRSVAEVAEKCEFEDWVLSGPRATLYVASEIAKQSGGPVQRHTTWRHENKLNDEEHSVVAYEMLSEIRALACTYDQVDCSTLASMEAPARHVEFIEQKTAVGRRVNSCIAALNNLHGEGDLLGAGCVSLLEVLPEPDYQEMVDGVHTPTGSADYWEKTLKSNGDEYLLFVQDLLARGMVELRTRRGFEVGVFFVKKSGRFRHIADARAVNQSLERPRTIHLASTAAVVGLEVEGGAKLEFSIQDIADCLYQLVPWCRGLDGIESELGDRQIAPGVDSSPVLRIVCVDNEICVSSQVSATRGARRQAASVMTPAGFLLHKVDESKSVAFMPPAWCFSSPATVHIVFSGPARYIDQDRGLLALPAARAASAAVLLLGGALLASRWSANVVWTGSPALIVKAAVAAHNASRGRRESCDCSWASTATCAGSNNGTCFKACCGGDQTTCPDRGGCTCDCSWASDASCQKDDGGCCHGCCCNNVVPGKPQPVCVHKHPEDFFPMDLPSSDVSLNIFCFALMMPDSYEQDLIQMQYKKWTSIFACDGYAVYSSKVISLGDDLKTRKVNSSLDCKKGGEFGTALNTDIFFAVWDRVAEDGQYLLHNWTVKVDPDTVFLPWRLRPVLRNHSSCSGGVYLNNCKHGLHGPIEVFSKEAVTIWLHGRPKCTSHFTKMCNGSCYWGEDMFIDQCLCAVLGVRRDNDYSLLVEDNCDPSVDWRSCDDPLRISFHAFKTLESWGGASQLEFNCDTALNNWRAAWSDAKKMWCCQRAQKGCVDANATTSEPFDCDAGFAGWKAGWSAGKMLWCCQRYQKGCEQGPNGSEEASAPLPTPSPLPLPVLQEPSLSPAVAAPGDTGQPTPSPDGLQPSIAVPAPTPVDSSQESDCDFACQCSSNVVNCEQYIFDVFQKTYALMSNACMAAYNVVVDSCPCCLDGGCSAEGAGCVTSDGMALGDP</sequence>
<gene>
    <name evidence="2" type="ORF">PCOR1329_LOCUS33237</name>
</gene>
<dbReference type="Proteomes" id="UP001189429">
    <property type="component" value="Unassembled WGS sequence"/>
</dbReference>
<accession>A0ABN9SWI3</accession>
<evidence type="ECO:0000313" key="3">
    <source>
        <dbReference type="Proteomes" id="UP001189429"/>
    </source>
</evidence>
<dbReference type="EMBL" id="CAUYUJ010013891">
    <property type="protein sequence ID" value="CAK0836877.1"/>
    <property type="molecule type" value="Genomic_DNA"/>
</dbReference>
<reference evidence="2" key="1">
    <citation type="submission" date="2023-10" db="EMBL/GenBank/DDBJ databases">
        <authorList>
            <person name="Chen Y."/>
            <person name="Shah S."/>
            <person name="Dougan E. K."/>
            <person name="Thang M."/>
            <person name="Chan C."/>
        </authorList>
    </citation>
    <scope>NUCLEOTIDE SEQUENCE [LARGE SCALE GENOMIC DNA]</scope>
</reference>
<name>A0ABN9SWI3_9DINO</name>
<protein>
    <submittedName>
        <fullName evidence="2">Uncharacterized protein</fullName>
    </submittedName>
</protein>
<feature type="region of interest" description="Disordered" evidence="1">
    <location>
        <begin position="1111"/>
        <end position="1170"/>
    </location>
</feature>
<evidence type="ECO:0000313" key="2">
    <source>
        <dbReference type="EMBL" id="CAK0836877.1"/>
    </source>
</evidence>